<keyword evidence="3" id="KW-1185">Reference proteome</keyword>
<dbReference type="Gene3D" id="3.20.20.80">
    <property type="entry name" value="Glycosidases"/>
    <property type="match status" value="1"/>
</dbReference>
<dbReference type="EMBL" id="PDNA01000062">
    <property type="protein sequence ID" value="PGH17720.1"/>
    <property type="molecule type" value="Genomic_DNA"/>
</dbReference>
<comment type="caution">
    <text evidence="2">The sequence shown here is derived from an EMBL/GenBank/DDBJ whole genome shotgun (WGS) entry which is preliminary data.</text>
</comment>
<feature type="chain" id="PRO_5012744605" description="Beta-xylosidase C-terminal Concanavalin A-like domain-containing protein" evidence="1">
    <location>
        <begin position="17"/>
        <end position="461"/>
    </location>
</feature>
<name>A0A2B7Y933_POLH7</name>
<dbReference type="SUPFAM" id="SSF51445">
    <property type="entry name" value="(Trans)glycosidases"/>
    <property type="match status" value="1"/>
</dbReference>
<evidence type="ECO:0008006" key="4">
    <source>
        <dbReference type="Google" id="ProtNLM"/>
    </source>
</evidence>
<keyword evidence="1" id="KW-0732">Signal</keyword>
<evidence type="ECO:0000313" key="3">
    <source>
        <dbReference type="Proteomes" id="UP000224634"/>
    </source>
</evidence>
<accession>A0A2B7Y933</accession>
<evidence type="ECO:0000313" key="2">
    <source>
        <dbReference type="EMBL" id="PGH17720.1"/>
    </source>
</evidence>
<reference evidence="2 3" key="1">
    <citation type="submission" date="2017-10" db="EMBL/GenBank/DDBJ databases">
        <title>Comparative genomics in systemic dimorphic fungi from Ajellomycetaceae.</title>
        <authorList>
            <person name="Munoz J.F."/>
            <person name="Mcewen J.G."/>
            <person name="Clay O.K."/>
            <person name="Cuomo C.A."/>
        </authorList>
    </citation>
    <scope>NUCLEOTIDE SEQUENCE [LARGE SCALE GENOMIC DNA]</scope>
    <source>
        <strain evidence="2 3">UAMH7299</strain>
    </source>
</reference>
<dbReference type="OrthoDB" id="3445803at2759"/>
<evidence type="ECO:0000256" key="1">
    <source>
        <dbReference type="SAM" id="SignalP"/>
    </source>
</evidence>
<dbReference type="InterPro" id="IPR017853">
    <property type="entry name" value="GH"/>
</dbReference>
<sequence>MKAFTLGLLAAAAASASPLEARQSQSTAVLDLAVKRGAPQQLASGVLYGTPDTPNQIPDHFYTGPKLKYFRAGGAQLFGNGQRGWHWNEYPARFQSTLSNYRTARKYGGEFQLLLHDIWGTDTINSTTAWPGDNGNWNSYEAFLDRLIADIKANDMVPGLKIDIWNEPDFPWFWTRSTEQWLELWKRTYAKFRADPQLRQLPIIGPSLASRPTFDNPWWTKFMDFIVRDNVAPDQYTFHMLGDSTDRINDLETVVRTMDQFYSQTGAPRRSYSVNEYINAGDERQNSANAWHIARLERYDASGLRANWLSEWELHDFLAELVYRPNAQSEYQPNGAWQLYNYYGQEMTGTRLASTGSTDGVLDIFGTLSDDGVVRILTGVRARTGTWEIEVRNLSALGFPASGEITIQTWGFDDVGLRGVSHGPSDRGQHTHAYSDGVLRFPIFQTAEDMKTAWAFEFSRP</sequence>
<proteinExistence type="predicted"/>
<protein>
    <recommendedName>
        <fullName evidence="4">Beta-xylosidase C-terminal Concanavalin A-like domain-containing protein</fullName>
    </recommendedName>
</protein>
<dbReference type="Proteomes" id="UP000224634">
    <property type="component" value="Unassembled WGS sequence"/>
</dbReference>
<feature type="signal peptide" evidence="1">
    <location>
        <begin position="1"/>
        <end position="16"/>
    </location>
</feature>
<gene>
    <name evidence="2" type="ORF">AJ80_04728</name>
</gene>
<dbReference type="STRING" id="1447883.A0A2B7Y933"/>
<dbReference type="AlphaFoldDB" id="A0A2B7Y933"/>
<organism evidence="2 3">
    <name type="scientific">Polytolypa hystricis (strain UAMH7299)</name>
    <dbReference type="NCBI Taxonomy" id="1447883"/>
    <lineage>
        <taxon>Eukaryota</taxon>
        <taxon>Fungi</taxon>
        <taxon>Dikarya</taxon>
        <taxon>Ascomycota</taxon>
        <taxon>Pezizomycotina</taxon>
        <taxon>Eurotiomycetes</taxon>
        <taxon>Eurotiomycetidae</taxon>
        <taxon>Onygenales</taxon>
        <taxon>Onygenales incertae sedis</taxon>
        <taxon>Polytolypa</taxon>
    </lineage>
</organism>